<dbReference type="GO" id="GO:0003700">
    <property type="term" value="F:DNA-binding transcription factor activity"/>
    <property type="evidence" value="ECO:0007669"/>
    <property type="project" value="InterPro"/>
</dbReference>
<evidence type="ECO:0000313" key="5">
    <source>
        <dbReference type="EMBL" id="SDL36668.1"/>
    </source>
</evidence>
<dbReference type="InterPro" id="IPR036390">
    <property type="entry name" value="WH_DNA-bd_sf"/>
</dbReference>
<dbReference type="InterPro" id="IPR001845">
    <property type="entry name" value="HTH_ArsR_DNA-bd_dom"/>
</dbReference>
<dbReference type="RefSeq" id="WP_090770297.1">
    <property type="nucleotide sequence ID" value="NZ_FNFB01000020.1"/>
</dbReference>
<dbReference type="EMBL" id="FNFB01000020">
    <property type="protein sequence ID" value="SDL36668.1"/>
    <property type="molecule type" value="Genomic_DNA"/>
</dbReference>
<sequence>MRLLPHPAMEDVELTEVLRALSDPIRLEVVVRLATDGETTCGKLGEDLGIHKSTASHHLRTLRESGLVFTKQDGRLKYMSLRRDELDDRFPGLLDAILSAARQDTRAGAHA</sequence>
<evidence type="ECO:0000259" key="4">
    <source>
        <dbReference type="PROSITE" id="PS50987"/>
    </source>
</evidence>
<dbReference type="InterPro" id="IPR011991">
    <property type="entry name" value="ArsR-like_HTH"/>
</dbReference>
<dbReference type="NCBIfam" id="NF033788">
    <property type="entry name" value="HTH_metalloreg"/>
    <property type="match status" value="1"/>
</dbReference>
<dbReference type="InterPro" id="IPR051081">
    <property type="entry name" value="HTH_MetalResp_TranReg"/>
</dbReference>
<accession>A0A1G9JGS5</accession>
<reference evidence="5 6" key="1">
    <citation type="submission" date="2016-10" db="EMBL/GenBank/DDBJ databases">
        <authorList>
            <person name="de Groot N.N."/>
        </authorList>
    </citation>
    <scope>NUCLEOTIDE SEQUENCE [LARGE SCALE GENOMIC DNA]</scope>
    <source>
        <strain evidence="5 6">CGMCC 4.5681</strain>
    </source>
</reference>
<dbReference type="PROSITE" id="PS50987">
    <property type="entry name" value="HTH_ARSR_2"/>
    <property type="match status" value="1"/>
</dbReference>
<proteinExistence type="predicted"/>
<dbReference type="PANTHER" id="PTHR33154">
    <property type="entry name" value="TRANSCRIPTIONAL REGULATOR, ARSR FAMILY"/>
    <property type="match status" value="1"/>
</dbReference>
<dbReference type="SUPFAM" id="SSF46785">
    <property type="entry name" value="Winged helix' DNA-binding domain"/>
    <property type="match status" value="1"/>
</dbReference>
<dbReference type="OrthoDB" id="4471357at2"/>
<dbReference type="STRING" id="683260.SAMN05421874_12052"/>
<dbReference type="CDD" id="cd00090">
    <property type="entry name" value="HTH_ARSR"/>
    <property type="match status" value="1"/>
</dbReference>
<keyword evidence="1" id="KW-0805">Transcription regulation</keyword>
<evidence type="ECO:0000256" key="3">
    <source>
        <dbReference type="ARBA" id="ARBA00023163"/>
    </source>
</evidence>
<dbReference type="Pfam" id="PF12840">
    <property type="entry name" value="HTH_20"/>
    <property type="match status" value="1"/>
</dbReference>
<name>A0A1G9JGS5_9ACTN</name>
<feature type="domain" description="HTH arsR-type" evidence="4">
    <location>
        <begin position="6"/>
        <end position="101"/>
    </location>
</feature>
<evidence type="ECO:0000256" key="1">
    <source>
        <dbReference type="ARBA" id="ARBA00023015"/>
    </source>
</evidence>
<dbReference type="Gene3D" id="1.10.10.10">
    <property type="entry name" value="Winged helix-like DNA-binding domain superfamily/Winged helix DNA-binding domain"/>
    <property type="match status" value="1"/>
</dbReference>
<dbReference type="SMART" id="SM00418">
    <property type="entry name" value="HTH_ARSR"/>
    <property type="match status" value="1"/>
</dbReference>
<evidence type="ECO:0000256" key="2">
    <source>
        <dbReference type="ARBA" id="ARBA00023125"/>
    </source>
</evidence>
<dbReference type="Proteomes" id="UP000198683">
    <property type="component" value="Unassembled WGS sequence"/>
</dbReference>
<keyword evidence="6" id="KW-1185">Reference proteome</keyword>
<dbReference type="PRINTS" id="PR00778">
    <property type="entry name" value="HTHARSR"/>
</dbReference>
<protein>
    <submittedName>
        <fullName evidence="5">DNA-binding transcriptional regulator, ArsR family</fullName>
    </submittedName>
</protein>
<dbReference type="InterPro" id="IPR036388">
    <property type="entry name" value="WH-like_DNA-bd_sf"/>
</dbReference>
<keyword evidence="3" id="KW-0804">Transcription</keyword>
<organism evidence="5 6">
    <name type="scientific">Nonomuraea maritima</name>
    <dbReference type="NCBI Taxonomy" id="683260"/>
    <lineage>
        <taxon>Bacteria</taxon>
        <taxon>Bacillati</taxon>
        <taxon>Actinomycetota</taxon>
        <taxon>Actinomycetes</taxon>
        <taxon>Streptosporangiales</taxon>
        <taxon>Streptosporangiaceae</taxon>
        <taxon>Nonomuraea</taxon>
    </lineage>
</organism>
<dbReference type="GO" id="GO:0003677">
    <property type="term" value="F:DNA binding"/>
    <property type="evidence" value="ECO:0007669"/>
    <property type="project" value="UniProtKB-KW"/>
</dbReference>
<dbReference type="AlphaFoldDB" id="A0A1G9JGS5"/>
<keyword evidence="2 5" id="KW-0238">DNA-binding</keyword>
<dbReference type="PANTHER" id="PTHR33154:SF12">
    <property type="entry name" value="TRANSCRIPTIONAL REGULATORY PROTEIN"/>
    <property type="match status" value="1"/>
</dbReference>
<evidence type="ECO:0000313" key="6">
    <source>
        <dbReference type="Proteomes" id="UP000198683"/>
    </source>
</evidence>
<gene>
    <name evidence="5" type="ORF">SAMN05421874_12052</name>
</gene>